<organism evidence="2">
    <name type="scientific">Octactis speculum</name>
    <dbReference type="NCBI Taxonomy" id="3111310"/>
    <lineage>
        <taxon>Eukaryota</taxon>
        <taxon>Sar</taxon>
        <taxon>Stramenopiles</taxon>
        <taxon>Ochrophyta</taxon>
        <taxon>Dictyochophyceae</taxon>
        <taxon>Dictyochales</taxon>
        <taxon>Dictyochaceae</taxon>
        <taxon>Octactis</taxon>
    </lineage>
</organism>
<keyword evidence="1" id="KW-0472">Membrane</keyword>
<dbReference type="EMBL" id="HBGS01040024">
    <property type="protein sequence ID" value="CAD9448819.1"/>
    <property type="molecule type" value="Transcribed_RNA"/>
</dbReference>
<name>A0A7S2DB33_9STRA</name>
<keyword evidence="1" id="KW-0812">Transmembrane</keyword>
<proteinExistence type="predicted"/>
<accession>A0A7S2DB33</accession>
<reference evidence="2" key="1">
    <citation type="submission" date="2021-01" db="EMBL/GenBank/DDBJ databases">
        <authorList>
            <person name="Corre E."/>
            <person name="Pelletier E."/>
            <person name="Niang G."/>
            <person name="Scheremetjew M."/>
            <person name="Finn R."/>
            <person name="Kale V."/>
            <person name="Holt S."/>
            <person name="Cochrane G."/>
            <person name="Meng A."/>
            <person name="Brown T."/>
            <person name="Cohen L."/>
        </authorList>
    </citation>
    <scope>NUCLEOTIDE SEQUENCE</scope>
    <source>
        <strain evidence="2">CCMP1381</strain>
    </source>
</reference>
<feature type="transmembrane region" description="Helical" evidence="1">
    <location>
        <begin position="12"/>
        <end position="30"/>
    </location>
</feature>
<evidence type="ECO:0000256" key="1">
    <source>
        <dbReference type="SAM" id="Phobius"/>
    </source>
</evidence>
<gene>
    <name evidence="2" type="ORF">DSPE1174_LOCUS20543</name>
</gene>
<evidence type="ECO:0000313" key="2">
    <source>
        <dbReference type="EMBL" id="CAD9448819.1"/>
    </source>
</evidence>
<dbReference type="AlphaFoldDB" id="A0A7S2DB33"/>
<protein>
    <submittedName>
        <fullName evidence="2">Uncharacterized protein</fullName>
    </submittedName>
</protein>
<sequence length="104" mass="11588">MIAVEDPMYWLMPLGLSLGILVVILFEKFAQGGRGCRLYRESLLSDAKGKIVGKIDPLVEEVLQQNVDSASNVAGFWTGTVSLHHVSTLWGYLWGKHSYLDLTH</sequence>
<keyword evidence="1" id="KW-1133">Transmembrane helix</keyword>